<sequence>MTNLVKEAPQLKEEFEDLIQSDHRDMIVFTGLTLEDIEHLTHVRLIIEPHITSLVDTFYEPILAQEQLRDIIDQYSSTERLKQTFSEYILDMFQGKVGQDYVNRRIRIGQIHHQIGLNERWYLAAYNHLQTEMLTILLREMETAEAVKTYHAFKRLCSIDMQLAITTYIESYSTSLLHFNEARKAQNLKLSDTAESLKTQSDLMKEKVSTQKQETERMTTSLQQLLKDSLAMSSEMKLTQDETTTSIKRLNEMVAEVEESKNQLGHLQESSINIGKITQTIWEISKKTKVLSLNASIESSRAGEYGRGFAVVAREVGNLAADTQSALESIRAQIADTQTHVSNVNEDITALSERALAMNTLTAAMNERLNETSKRVALNYEAIEQFSMFVSDYQHHFEELLQEFNSLTTLSNELTDLQLTEQL</sequence>
<dbReference type="SMART" id="SM00283">
    <property type="entry name" value="MA"/>
    <property type="match status" value="1"/>
</dbReference>
<dbReference type="Gene3D" id="1.10.490.10">
    <property type="entry name" value="Globins"/>
    <property type="match status" value="1"/>
</dbReference>
<dbReference type="InterPro" id="IPR012292">
    <property type="entry name" value="Globin/Proto"/>
</dbReference>
<accession>A0ABS2P7Q7</accession>
<evidence type="ECO:0000313" key="8">
    <source>
        <dbReference type="EMBL" id="MBM7631322.1"/>
    </source>
</evidence>
<dbReference type="InterPro" id="IPR039379">
    <property type="entry name" value="Protoglobin_sensor_dom"/>
</dbReference>
<dbReference type="Proteomes" id="UP000741863">
    <property type="component" value="Unassembled WGS sequence"/>
</dbReference>
<keyword evidence="2" id="KW-0812">Transmembrane</keyword>
<dbReference type="Pfam" id="PF00015">
    <property type="entry name" value="MCPsignal"/>
    <property type="match status" value="1"/>
</dbReference>
<dbReference type="CDD" id="cd01068">
    <property type="entry name" value="globin_sensor"/>
    <property type="match status" value="1"/>
</dbReference>
<dbReference type="EMBL" id="JAFBEC010000001">
    <property type="protein sequence ID" value="MBM7631322.1"/>
    <property type="molecule type" value="Genomic_DNA"/>
</dbReference>
<gene>
    <name evidence="8" type="ORF">JOD17_000413</name>
</gene>
<dbReference type="PANTHER" id="PTHR32089:SF119">
    <property type="entry name" value="METHYL-ACCEPTING CHEMOTAXIS PROTEIN CTPL"/>
    <property type="match status" value="1"/>
</dbReference>
<dbReference type="InterPro" id="IPR044398">
    <property type="entry name" value="Globin-sensor_dom"/>
</dbReference>
<reference evidence="8 9" key="1">
    <citation type="submission" date="2021-01" db="EMBL/GenBank/DDBJ databases">
        <title>Genomic Encyclopedia of Type Strains, Phase IV (KMG-IV): sequencing the most valuable type-strain genomes for metagenomic binning, comparative biology and taxonomic classification.</title>
        <authorList>
            <person name="Goeker M."/>
        </authorList>
    </citation>
    <scope>NUCLEOTIDE SEQUENCE [LARGE SCALE GENOMIC DNA]</scope>
    <source>
        <strain evidence="8 9">DSM 25540</strain>
    </source>
</reference>
<evidence type="ECO:0000256" key="3">
    <source>
        <dbReference type="ARBA" id="ARBA00022989"/>
    </source>
</evidence>
<evidence type="ECO:0000259" key="7">
    <source>
        <dbReference type="PROSITE" id="PS50111"/>
    </source>
</evidence>
<comment type="caution">
    <text evidence="8">The sequence shown here is derived from an EMBL/GenBank/DDBJ whole genome shotgun (WGS) entry which is preliminary data.</text>
</comment>
<keyword evidence="5 6" id="KW-0807">Transducer</keyword>
<keyword evidence="4" id="KW-0472">Membrane</keyword>
<dbReference type="SUPFAM" id="SSF46458">
    <property type="entry name" value="Globin-like"/>
    <property type="match status" value="1"/>
</dbReference>
<keyword evidence="3" id="KW-1133">Transmembrane helix</keyword>
<proteinExistence type="predicted"/>
<name>A0ABS2P7Q7_9BACL</name>
<organism evidence="8 9">
    <name type="scientific">Geomicrobium sediminis</name>
    <dbReference type="NCBI Taxonomy" id="1347788"/>
    <lineage>
        <taxon>Bacteria</taxon>
        <taxon>Bacillati</taxon>
        <taxon>Bacillota</taxon>
        <taxon>Bacilli</taxon>
        <taxon>Bacillales</taxon>
        <taxon>Geomicrobium</taxon>
    </lineage>
</organism>
<dbReference type="PANTHER" id="PTHR32089">
    <property type="entry name" value="METHYL-ACCEPTING CHEMOTAXIS PROTEIN MCPB"/>
    <property type="match status" value="1"/>
</dbReference>
<dbReference type="InterPro" id="IPR004089">
    <property type="entry name" value="MCPsignal_dom"/>
</dbReference>
<protein>
    <submittedName>
        <fullName evidence="8">Heme-based aerotactic transducer</fullName>
    </submittedName>
</protein>
<dbReference type="RefSeq" id="WP_204695476.1">
    <property type="nucleotide sequence ID" value="NZ_JAFBEC010000001.1"/>
</dbReference>
<evidence type="ECO:0000256" key="5">
    <source>
        <dbReference type="ARBA" id="ARBA00023224"/>
    </source>
</evidence>
<evidence type="ECO:0000256" key="6">
    <source>
        <dbReference type="PROSITE-ProRule" id="PRU00284"/>
    </source>
</evidence>
<evidence type="ECO:0000256" key="4">
    <source>
        <dbReference type="ARBA" id="ARBA00023136"/>
    </source>
</evidence>
<keyword evidence="9" id="KW-1185">Reference proteome</keyword>
<dbReference type="Pfam" id="PF11563">
    <property type="entry name" value="Protoglobin"/>
    <property type="match status" value="1"/>
</dbReference>
<dbReference type="Gene3D" id="1.10.287.950">
    <property type="entry name" value="Methyl-accepting chemotaxis protein"/>
    <property type="match status" value="1"/>
</dbReference>
<evidence type="ECO:0000256" key="2">
    <source>
        <dbReference type="ARBA" id="ARBA00022692"/>
    </source>
</evidence>
<dbReference type="SUPFAM" id="SSF58104">
    <property type="entry name" value="Methyl-accepting chemotaxis protein (MCP) signaling domain"/>
    <property type="match status" value="1"/>
</dbReference>
<dbReference type="InterPro" id="IPR009050">
    <property type="entry name" value="Globin-like_sf"/>
</dbReference>
<comment type="subcellular location">
    <subcellularLocation>
        <location evidence="1">Membrane</location>
        <topology evidence="1">Multi-pass membrane protein</topology>
    </subcellularLocation>
</comment>
<feature type="domain" description="Methyl-accepting transducer" evidence="7">
    <location>
        <begin position="186"/>
        <end position="408"/>
    </location>
</feature>
<dbReference type="PROSITE" id="PS50111">
    <property type="entry name" value="CHEMOTAXIS_TRANSDUC_2"/>
    <property type="match status" value="1"/>
</dbReference>
<evidence type="ECO:0000313" key="9">
    <source>
        <dbReference type="Proteomes" id="UP000741863"/>
    </source>
</evidence>
<evidence type="ECO:0000256" key="1">
    <source>
        <dbReference type="ARBA" id="ARBA00004141"/>
    </source>
</evidence>